<keyword evidence="2" id="KW-0732">Signal</keyword>
<evidence type="ECO:0000313" key="3">
    <source>
        <dbReference type="EMBL" id="WCZ39718.1"/>
    </source>
</evidence>
<proteinExistence type="predicted"/>
<sequence length="293" mass="30909">MVTLLFLLALASLAGAVALLASERTSSGAKARRAWAREHGFGFTRSDELLSAEWKRGAASAGAVARSVASGTAYGHDAYVADLGEATVVAMGTGAESDVVVDFRRAGFRPDAAGEASEDLVAVGEEQGLACFTTHPGPALRFVDTRVRTALDQLPAAVRAVWFEGAWAIAELAPGAEAADLDATLAPLALLADAARTLPPRDAPPLELPYLRGPAPAREETVEQPAPEEPELVARPEEPIELPTRSTGGARGEVEERALGTDDVEPIGGEEHRTDLTRVRRTQKPSSIFEEEL</sequence>
<protein>
    <recommendedName>
        <fullName evidence="5">Secreted protein</fullName>
    </recommendedName>
</protein>
<dbReference type="CDD" id="cd21904">
    <property type="entry name" value="TtfA-like"/>
    <property type="match status" value="1"/>
</dbReference>
<organism evidence="3 4">
    <name type="scientific">Corynebacterium jeddahense</name>
    <dbReference type="NCBI Taxonomy" id="1414719"/>
    <lineage>
        <taxon>Bacteria</taxon>
        <taxon>Bacillati</taxon>
        <taxon>Actinomycetota</taxon>
        <taxon>Actinomycetes</taxon>
        <taxon>Mycobacteriales</taxon>
        <taxon>Corynebacteriaceae</taxon>
        <taxon>Corynebacterium</taxon>
    </lineage>
</organism>
<evidence type="ECO:0008006" key="5">
    <source>
        <dbReference type="Google" id="ProtNLM"/>
    </source>
</evidence>
<evidence type="ECO:0000256" key="2">
    <source>
        <dbReference type="SAM" id="SignalP"/>
    </source>
</evidence>
<feature type="signal peptide" evidence="2">
    <location>
        <begin position="1"/>
        <end position="21"/>
    </location>
</feature>
<dbReference type="Proteomes" id="UP001218071">
    <property type="component" value="Chromosome"/>
</dbReference>
<reference evidence="3 4" key="1">
    <citation type="submission" date="2020-10" db="EMBL/GenBank/DDBJ databases">
        <title>Complete genome sequence of Corynebacterium jeddahense DSM 45997, type strain of Corynebacterium jeddahense.</title>
        <authorList>
            <person name="Busche T."/>
            <person name="Kalinowski J."/>
            <person name="Ruckert C."/>
        </authorList>
    </citation>
    <scope>NUCLEOTIDE SEQUENCE [LARGE SCALE GENOMIC DNA]</scope>
    <source>
        <strain evidence="3 4">DSM 45997</strain>
    </source>
</reference>
<name>A0ABY7UMZ4_9CORY</name>
<dbReference type="RefSeq" id="WP_052333720.1">
    <property type="nucleotide sequence ID" value="NZ_CBYN010000014.1"/>
</dbReference>
<feature type="chain" id="PRO_5046526614" description="Secreted protein" evidence="2">
    <location>
        <begin position="22"/>
        <end position="293"/>
    </location>
</feature>
<keyword evidence="4" id="KW-1185">Reference proteome</keyword>
<accession>A0ABY7UMZ4</accession>
<dbReference type="EMBL" id="CP063194">
    <property type="protein sequence ID" value="WCZ39718.1"/>
    <property type="molecule type" value="Genomic_DNA"/>
</dbReference>
<feature type="region of interest" description="Disordered" evidence="1">
    <location>
        <begin position="217"/>
        <end position="293"/>
    </location>
</feature>
<evidence type="ECO:0000313" key="4">
    <source>
        <dbReference type="Proteomes" id="UP001218071"/>
    </source>
</evidence>
<feature type="compositionally biased region" description="Basic and acidic residues" evidence="1">
    <location>
        <begin position="269"/>
        <end position="278"/>
    </location>
</feature>
<gene>
    <name evidence="3" type="ORF">CJEDD_10740</name>
</gene>
<evidence type="ECO:0000256" key="1">
    <source>
        <dbReference type="SAM" id="MobiDB-lite"/>
    </source>
</evidence>
<dbReference type="InterPro" id="IPR049726">
    <property type="entry name" value="TtfA-like_core"/>
</dbReference>